<dbReference type="Pfam" id="PF00295">
    <property type="entry name" value="Glyco_hydro_28"/>
    <property type="match status" value="1"/>
</dbReference>
<evidence type="ECO:0000313" key="5">
    <source>
        <dbReference type="EMBL" id="GEP72375.1"/>
    </source>
</evidence>
<dbReference type="InterPro" id="IPR051801">
    <property type="entry name" value="GH28_Enzymes"/>
</dbReference>
<accession>A0A512PMF2</accession>
<gene>
    <name evidence="5" type="ORF">LRA02_12430</name>
</gene>
<evidence type="ECO:0000313" key="6">
    <source>
        <dbReference type="Proteomes" id="UP000321569"/>
    </source>
</evidence>
<dbReference type="STRING" id="1423795.FD12_GL001142"/>
<dbReference type="InterPro" id="IPR000743">
    <property type="entry name" value="Glyco_hydro_28"/>
</dbReference>
<protein>
    <submittedName>
        <fullName evidence="5">Polygalacturonase</fullName>
    </submittedName>
</protein>
<dbReference type="OrthoDB" id="9795222at2"/>
<proteinExistence type="inferred from homology"/>
<dbReference type="GO" id="GO:0004650">
    <property type="term" value="F:polygalacturonase activity"/>
    <property type="evidence" value="ECO:0007669"/>
    <property type="project" value="InterPro"/>
</dbReference>
<dbReference type="SUPFAM" id="SSF51126">
    <property type="entry name" value="Pectin lyase-like"/>
    <property type="match status" value="1"/>
</dbReference>
<evidence type="ECO:0000256" key="4">
    <source>
        <dbReference type="RuleBase" id="RU361169"/>
    </source>
</evidence>
<name>A0A512PMF2_9LACO</name>
<dbReference type="InterPro" id="IPR011050">
    <property type="entry name" value="Pectin_lyase_fold/virulence"/>
</dbReference>
<comment type="caution">
    <text evidence="5">The sequence shown here is derived from an EMBL/GenBank/DDBJ whole genome shotgun (WGS) entry which is preliminary data.</text>
</comment>
<evidence type="ECO:0000256" key="2">
    <source>
        <dbReference type="ARBA" id="ARBA00022801"/>
    </source>
</evidence>
<dbReference type="RefSeq" id="WP_054747095.1">
    <property type="nucleotide sequence ID" value="NZ_BKAM01000016.1"/>
</dbReference>
<dbReference type="PANTHER" id="PTHR31339:SF0">
    <property type="entry name" value="PECTIN LYASE-LIKE SUPERFAMILY PROTEIN"/>
    <property type="match status" value="1"/>
</dbReference>
<dbReference type="PANTHER" id="PTHR31339">
    <property type="entry name" value="PECTIN LYASE-RELATED"/>
    <property type="match status" value="1"/>
</dbReference>
<organism evidence="5 6">
    <name type="scientific">Lentilactobacillus rapi</name>
    <dbReference type="NCBI Taxonomy" id="481723"/>
    <lineage>
        <taxon>Bacteria</taxon>
        <taxon>Bacillati</taxon>
        <taxon>Bacillota</taxon>
        <taxon>Bacilli</taxon>
        <taxon>Lactobacillales</taxon>
        <taxon>Lactobacillaceae</taxon>
        <taxon>Lentilactobacillus</taxon>
    </lineage>
</organism>
<keyword evidence="3 4" id="KW-0326">Glycosidase</keyword>
<dbReference type="Gene3D" id="2.160.20.10">
    <property type="entry name" value="Single-stranded right-handed beta-helix, Pectin lyase-like"/>
    <property type="match status" value="1"/>
</dbReference>
<dbReference type="InterPro" id="IPR012334">
    <property type="entry name" value="Pectin_lyas_fold"/>
</dbReference>
<comment type="similarity">
    <text evidence="1 4">Belongs to the glycosyl hydrolase 28 family.</text>
</comment>
<evidence type="ECO:0000256" key="3">
    <source>
        <dbReference type="ARBA" id="ARBA00023295"/>
    </source>
</evidence>
<dbReference type="EMBL" id="BKAM01000016">
    <property type="protein sequence ID" value="GEP72375.1"/>
    <property type="molecule type" value="Genomic_DNA"/>
</dbReference>
<evidence type="ECO:0000256" key="1">
    <source>
        <dbReference type="ARBA" id="ARBA00008834"/>
    </source>
</evidence>
<dbReference type="AlphaFoldDB" id="A0A512PMF2"/>
<sequence>MRVNILDHYEYAAIRDNATQAIQEAIDACHAFGNGTVIVPSGTYVINGITLKSHVTLNLMAGATLIGSGDESQYIFRPGPFELNANQTPISGLITAKGQHNIAIVGEGTIDGNYQKFVLPNQPKALHLKFYKYPRPMTVYFEDCTNVILKGITIQNAPFWTVHLVGCLNTEAARLTIHNEKRMPNTDGFDIDRSKNTVIHDCEIITGDDAICPKCTEETARYGDCTGLIVTNCRITTQSAAVKFGSSSFGNFVNCQFSNLTIEDTNRGLAFQLRDPGSVENILFENITIKTKHYSKDWWGSGEPIFISILPRDNQTDLTGQRIRNVIFKNIQCDAENGVFIGSAADGMITNVLFDHVEIRLRKALAAATEFDLRPWKGVAKVGAKLAGINSVHSNHYSLQNFRVTDIGGHLWNAQKEGQP</sequence>
<reference evidence="5 6" key="1">
    <citation type="submission" date="2019-07" db="EMBL/GenBank/DDBJ databases">
        <title>Whole genome shotgun sequence of Lactobacillus rapi NBRC 109618.</title>
        <authorList>
            <person name="Hosoyama A."/>
            <person name="Uohara A."/>
            <person name="Ohji S."/>
            <person name="Ichikawa N."/>
        </authorList>
    </citation>
    <scope>NUCLEOTIDE SEQUENCE [LARGE SCALE GENOMIC DNA]</scope>
    <source>
        <strain evidence="5 6">NBRC 109618</strain>
    </source>
</reference>
<dbReference type="GO" id="GO:0005975">
    <property type="term" value="P:carbohydrate metabolic process"/>
    <property type="evidence" value="ECO:0007669"/>
    <property type="project" value="InterPro"/>
</dbReference>
<dbReference type="Proteomes" id="UP000321569">
    <property type="component" value="Unassembled WGS sequence"/>
</dbReference>
<keyword evidence="2 4" id="KW-0378">Hydrolase</keyword>